<organism evidence="4 5">
    <name type="scientific">Candidatus Intestinimonas merdavium</name>
    <dbReference type="NCBI Taxonomy" id="2838622"/>
    <lineage>
        <taxon>Bacteria</taxon>
        <taxon>Bacillati</taxon>
        <taxon>Bacillota</taxon>
        <taxon>Clostridia</taxon>
        <taxon>Eubacteriales</taxon>
        <taxon>Intestinimonas</taxon>
    </lineage>
</organism>
<dbReference type="Proteomes" id="UP000886824">
    <property type="component" value="Unassembled WGS sequence"/>
</dbReference>
<proteinExistence type="predicted"/>
<gene>
    <name evidence="4" type="ORF">H9826_10410</name>
</gene>
<evidence type="ECO:0000259" key="3">
    <source>
        <dbReference type="PROSITE" id="PS51272"/>
    </source>
</evidence>
<reference evidence="4" key="1">
    <citation type="journal article" date="2021" name="PeerJ">
        <title>Extensive microbial diversity within the chicken gut microbiome revealed by metagenomics and culture.</title>
        <authorList>
            <person name="Gilroy R."/>
            <person name="Ravi A."/>
            <person name="Getino M."/>
            <person name="Pursley I."/>
            <person name="Horton D.L."/>
            <person name="Alikhan N.F."/>
            <person name="Baker D."/>
            <person name="Gharbi K."/>
            <person name="Hall N."/>
            <person name="Watson M."/>
            <person name="Adriaenssens E.M."/>
            <person name="Foster-Nyarko E."/>
            <person name="Jarju S."/>
            <person name="Secka A."/>
            <person name="Antonio M."/>
            <person name="Oren A."/>
            <person name="Chaudhuri R.R."/>
            <person name="La Ragione R."/>
            <person name="Hildebrand F."/>
            <person name="Pallen M.J."/>
        </authorList>
    </citation>
    <scope>NUCLEOTIDE SEQUENCE</scope>
    <source>
        <strain evidence="4">CHK33-7979</strain>
    </source>
</reference>
<keyword evidence="1" id="KW-0677">Repeat</keyword>
<feature type="domain" description="SLH" evidence="3">
    <location>
        <begin position="77"/>
        <end position="140"/>
    </location>
</feature>
<dbReference type="PROSITE" id="PS51272">
    <property type="entry name" value="SLH"/>
    <property type="match status" value="1"/>
</dbReference>
<protein>
    <submittedName>
        <fullName evidence="4">S-layer homology domain-containing protein</fullName>
    </submittedName>
</protein>
<dbReference type="Pfam" id="PF00395">
    <property type="entry name" value="SLH"/>
    <property type="match status" value="2"/>
</dbReference>
<feature type="signal peptide" evidence="2">
    <location>
        <begin position="1"/>
        <end position="24"/>
    </location>
</feature>
<dbReference type="InterPro" id="IPR001119">
    <property type="entry name" value="SLH_dom"/>
</dbReference>
<reference evidence="4" key="2">
    <citation type="submission" date="2021-04" db="EMBL/GenBank/DDBJ databases">
        <authorList>
            <person name="Gilroy R."/>
        </authorList>
    </citation>
    <scope>NUCLEOTIDE SEQUENCE</scope>
    <source>
        <strain evidence="4">CHK33-7979</strain>
    </source>
</reference>
<dbReference type="EMBL" id="DXCX01000110">
    <property type="protein sequence ID" value="HIY74363.1"/>
    <property type="molecule type" value="Genomic_DNA"/>
</dbReference>
<comment type="caution">
    <text evidence="4">The sequence shown here is derived from an EMBL/GenBank/DDBJ whole genome shotgun (WGS) entry which is preliminary data.</text>
</comment>
<evidence type="ECO:0000313" key="4">
    <source>
        <dbReference type="EMBL" id="HIY74363.1"/>
    </source>
</evidence>
<evidence type="ECO:0000313" key="5">
    <source>
        <dbReference type="Proteomes" id="UP000886824"/>
    </source>
</evidence>
<evidence type="ECO:0000256" key="2">
    <source>
        <dbReference type="SAM" id="SignalP"/>
    </source>
</evidence>
<accession>A0A9D1Z6L6</accession>
<name>A0A9D1Z6L6_9FIRM</name>
<sequence>MKKRVLSALLAAALTLSLASPALAAPTRDEAAQVLSALDIMTGDGAGNLNLSAPVTRAEFVKMLMAASPISVGDVTYVSPYPDVPASHWAAPYVEAAVAAGYVTGYLDGTFRPGNTITLAEGVTMALRLLGYTSEDFSGSFPAGEMTMYKTLDLDEGITIGANDTMTRQDAMYLFYNLLTAPSRTTGQPYLSSVLGHGVTAEGEIDTMALLNDTMEGPVVVGESGWQSKIPFDISTASVTRDGVASTASALTANDVVYWSDTLHALWVYTNKVTGPIQAITPASSPASVTVSGKSYEIETSSAAYALSDLGTFEVGDAVTLLLGRDGKVAAAVTPGQAASDTVWGLVLSSTPQTFTDKNGNDYTTAAISVLATDGNTYTYSVDRATIQPGALVQVTSSAAGVEVKALPSANLSGTVSADGQRLGSLTFAADVEILDVYGEKGVRVYPERLAGMELTRSMVRYYLLDGSGNISRLILSDATGDMHTYGVITSVREVGNTGGSDTSGTYVYDVGGTTATLTGGRVYKVLPGPFQMKTDGEEVDRFVNLTGVHLDSVDGATAYGGNRQYAIWDDVLVYQVDGDRYYPTSLSLVTDGSYSLTGYYDKDQSQGGRIRVILAR</sequence>
<feature type="chain" id="PRO_5038736791" evidence="2">
    <location>
        <begin position="25"/>
        <end position="617"/>
    </location>
</feature>
<evidence type="ECO:0000256" key="1">
    <source>
        <dbReference type="ARBA" id="ARBA00022737"/>
    </source>
</evidence>
<dbReference type="AlphaFoldDB" id="A0A9D1Z6L6"/>
<keyword evidence="2" id="KW-0732">Signal</keyword>